<comment type="caution">
    <text evidence="1">The sequence shown here is derived from an EMBL/GenBank/DDBJ whole genome shotgun (WGS) entry which is preliminary data.</text>
</comment>
<dbReference type="RefSeq" id="WP_397088615.1">
    <property type="nucleotide sequence ID" value="NZ_JBITGY010000011.1"/>
</dbReference>
<proteinExistence type="predicted"/>
<dbReference type="EMBL" id="JBITGY010000011">
    <property type="protein sequence ID" value="MFI6502944.1"/>
    <property type="molecule type" value="Genomic_DNA"/>
</dbReference>
<dbReference type="Gene3D" id="3.40.50.720">
    <property type="entry name" value="NAD(P)-binding Rossmann-like Domain"/>
    <property type="match status" value="1"/>
</dbReference>
<evidence type="ECO:0000313" key="2">
    <source>
        <dbReference type="Proteomes" id="UP001612741"/>
    </source>
</evidence>
<sequence>MIGKRVTVAGFRVSGHRDLQRPWLEDFGGWVRTGLIEVPQVVVPGQEEAAPGALLPLLCGEYAGMAMVSLI</sequence>
<accession>A0ABW7Z448</accession>
<gene>
    <name evidence="1" type="ORF">ACIBG2_36580</name>
</gene>
<protein>
    <submittedName>
        <fullName evidence="1">Uncharacterized protein</fullName>
    </submittedName>
</protein>
<name>A0ABW7Z448_9ACTN</name>
<organism evidence="1 2">
    <name type="scientific">Nonomuraea typhae</name>
    <dbReference type="NCBI Taxonomy" id="2603600"/>
    <lineage>
        <taxon>Bacteria</taxon>
        <taxon>Bacillati</taxon>
        <taxon>Actinomycetota</taxon>
        <taxon>Actinomycetes</taxon>
        <taxon>Streptosporangiales</taxon>
        <taxon>Streptosporangiaceae</taxon>
        <taxon>Nonomuraea</taxon>
    </lineage>
</organism>
<dbReference type="Proteomes" id="UP001612741">
    <property type="component" value="Unassembled WGS sequence"/>
</dbReference>
<dbReference type="Gene3D" id="3.90.180.10">
    <property type="entry name" value="Medium-chain alcohol dehydrogenases, catalytic domain"/>
    <property type="match status" value="1"/>
</dbReference>
<reference evidence="1 2" key="1">
    <citation type="submission" date="2024-10" db="EMBL/GenBank/DDBJ databases">
        <title>The Natural Products Discovery Center: Release of the First 8490 Sequenced Strains for Exploring Actinobacteria Biosynthetic Diversity.</title>
        <authorList>
            <person name="Kalkreuter E."/>
            <person name="Kautsar S.A."/>
            <person name="Yang D."/>
            <person name="Bader C.D."/>
            <person name="Teijaro C.N."/>
            <person name="Fluegel L."/>
            <person name="Davis C.M."/>
            <person name="Simpson J.R."/>
            <person name="Lauterbach L."/>
            <person name="Steele A.D."/>
            <person name="Gui C."/>
            <person name="Meng S."/>
            <person name="Li G."/>
            <person name="Viehrig K."/>
            <person name="Ye F."/>
            <person name="Su P."/>
            <person name="Kiefer A.F."/>
            <person name="Nichols A."/>
            <person name="Cepeda A.J."/>
            <person name="Yan W."/>
            <person name="Fan B."/>
            <person name="Jiang Y."/>
            <person name="Adhikari A."/>
            <person name="Zheng C.-J."/>
            <person name="Schuster L."/>
            <person name="Cowan T.M."/>
            <person name="Smanski M.J."/>
            <person name="Chevrette M.G."/>
            <person name="De Carvalho L.P.S."/>
            <person name="Shen B."/>
        </authorList>
    </citation>
    <scope>NUCLEOTIDE SEQUENCE [LARGE SCALE GENOMIC DNA]</scope>
    <source>
        <strain evidence="1 2">NPDC050545</strain>
    </source>
</reference>
<keyword evidence="2" id="KW-1185">Reference proteome</keyword>
<evidence type="ECO:0000313" key="1">
    <source>
        <dbReference type="EMBL" id="MFI6502944.1"/>
    </source>
</evidence>